<feature type="region of interest" description="Disordered" evidence="1">
    <location>
        <begin position="1"/>
        <end position="22"/>
    </location>
</feature>
<dbReference type="OrthoDB" id="3683556at2"/>
<gene>
    <name evidence="3" type="ORF">EV383_0944</name>
</gene>
<organism evidence="3 4">
    <name type="scientific">Pseudonocardia sediminis</name>
    <dbReference type="NCBI Taxonomy" id="1397368"/>
    <lineage>
        <taxon>Bacteria</taxon>
        <taxon>Bacillati</taxon>
        <taxon>Actinomycetota</taxon>
        <taxon>Actinomycetes</taxon>
        <taxon>Pseudonocardiales</taxon>
        <taxon>Pseudonocardiaceae</taxon>
        <taxon>Pseudonocardia</taxon>
    </lineage>
</organism>
<evidence type="ECO:0000259" key="2">
    <source>
        <dbReference type="Pfam" id="PF16170"/>
    </source>
</evidence>
<keyword evidence="4" id="KW-1185">Reference proteome</keyword>
<protein>
    <submittedName>
        <fullName evidence="3">Uncharacterized protein DUF4873</fullName>
    </submittedName>
</protein>
<name>A0A4V2FQB9_PSEST</name>
<sequence>MAERTATAPVTEHDDEEGYTGPATVVLDGEEVPVQVRLECRHEPFDGRVHWSGRVLVNARLTELVGNGGADVELRTGAHSAPGRLSEPDMWDRYRVTGVGHPPFALDEPPEPETD</sequence>
<dbReference type="Proteomes" id="UP000291591">
    <property type="component" value="Unassembled WGS sequence"/>
</dbReference>
<dbReference type="RefSeq" id="WP_130288762.1">
    <property type="nucleotide sequence ID" value="NZ_SHKL01000001.1"/>
</dbReference>
<dbReference type="EMBL" id="SHKL01000001">
    <property type="protein sequence ID" value="RZT84110.1"/>
    <property type="molecule type" value="Genomic_DNA"/>
</dbReference>
<feature type="domain" description="DUF4873" evidence="2">
    <location>
        <begin position="16"/>
        <end position="105"/>
    </location>
</feature>
<dbReference type="AlphaFoldDB" id="A0A4V2FQB9"/>
<dbReference type="InterPro" id="IPR032371">
    <property type="entry name" value="DUF4873"/>
</dbReference>
<evidence type="ECO:0000256" key="1">
    <source>
        <dbReference type="SAM" id="MobiDB-lite"/>
    </source>
</evidence>
<feature type="region of interest" description="Disordered" evidence="1">
    <location>
        <begin position="94"/>
        <end position="115"/>
    </location>
</feature>
<reference evidence="3 4" key="1">
    <citation type="submission" date="2019-02" db="EMBL/GenBank/DDBJ databases">
        <title>Sequencing the genomes of 1000 actinobacteria strains.</title>
        <authorList>
            <person name="Klenk H.-P."/>
        </authorList>
    </citation>
    <scope>NUCLEOTIDE SEQUENCE [LARGE SCALE GENOMIC DNA]</scope>
    <source>
        <strain evidence="3 4">DSM 45779</strain>
    </source>
</reference>
<accession>A0A4V2FQB9</accession>
<comment type="caution">
    <text evidence="3">The sequence shown here is derived from an EMBL/GenBank/DDBJ whole genome shotgun (WGS) entry which is preliminary data.</text>
</comment>
<evidence type="ECO:0000313" key="3">
    <source>
        <dbReference type="EMBL" id="RZT84110.1"/>
    </source>
</evidence>
<dbReference type="Pfam" id="PF16170">
    <property type="entry name" value="DUF4873"/>
    <property type="match status" value="1"/>
</dbReference>
<proteinExistence type="predicted"/>
<evidence type="ECO:0000313" key="4">
    <source>
        <dbReference type="Proteomes" id="UP000291591"/>
    </source>
</evidence>